<accession>A0A450X964</accession>
<dbReference type="AlphaFoldDB" id="A0A450X964"/>
<gene>
    <name evidence="1" type="ORF">BECKLPF1236A_GA0070988_104882</name>
    <name evidence="2" type="ORF">BECKLPF1236C_GA0070990_104522</name>
</gene>
<protein>
    <submittedName>
        <fullName evidence="1">Uncharacterized protein</fullName>
    </submittedName>
</protein>
<name>A0A450X964_9GAMM</name>
<dbReference type="EMBL" id="CAADFP010000452">
    <property type="protein sequence ID" value="VFK35943.1"/>
    <property type="molecule type" value="Genomic_DNA"/>
</dbReference>
<evidence type="ECO:0000313" key="1">
    <source>
        <dbReference type="EMBL" id="VFK25741.1"/>
    </source>
</evidence>
<reference evidence="1" key="1">
    <citation type="submission" date="2019-02" db="EMBL/GenBank/DDBJ databases">
        <authorList>
            <person name="Gruber-Vodicka R. H."/>
            <person name="Seah K. B. B."/>
        </authorList>
    </citation>
    <scope>NUCLEOTIDE SEQUENCE</scope>
    <source>
        <strain evidence="1">BECK_S312</strain>
        <strain evidence="2">BECK_S426</strain>
    </source>
</reference>
<organism evidence="1">
    <name type="scientific">Candidatus Kentrum sp. LPFa</name>
    <dbReference type="NCBI Taxonomy" id="2126335"/>
    <lineage>
        <taxon>Bacteria</taxon>
        <taxon>Pseudomonadati</taxon>
        <taxon>Pseudomonadota</taxon>
        <taxon>Gammaproteobacteria</taxon>
        <taxon>Candidatus Kentrum</taxon>
    </lineage>
</organism>
<proteinExistence type="predicted"/>
<sequence length="81" mass="9148">MVDALRLSTLRPESGLLFHSKISRCGLRPYLPYEPAFSWRRRHPHGALPPLFKVSSGLLAKGTSRIRPRPACSYSMPSGKW</sequence>
<dbReference type="EMBL" id="CAADFM010000488">
    <property type="protein sequence ID" value="VFK25741.1"/>
    <property type="molecule type" value="Genomic_DNA"/>
</dbReference>
<evidence type="ECO:0000313" key="2">
    <source>
        <dbReference type="EMBL" id="VFK35943.1"/>
    </source>
</evidence>